<dbReference type="STRING" id="5364.A0A5C3NS64"/>
<dbReference type="InterPro" id="IPR036047">
    <property type="entry name" value="F-box-like_dom_sf"/>
</dbReference>
<evidence type="ECO:0000259" key="1">
    <source>
        <dbReference type="Pfam" id="PF12937"/>
    </source>
</evidence>
<feature type="domain" description="F-box" evidence="1">
    <location>
        <begin position="174"/>
        <end position="217"/>
    </location>
</feature>
<sequence length="696" mass="80498">MYSEDDEPQELDAIERLRPSWPPLKLYEDLEATALSRAKEKHKDKPQDKGWNSDSDVVLWRTHRFLEVLKGFHTGSLDLTGRHQWRYDHYFLRWTSYLKDFLAVAEHTIVIERRSTFSHPQKEQYVVTRPEVLRAFEAKWRSPDWDFYLYPLTKEVFGVVLASPEAKLQRLLIIHLPTEMLHRIFMFASRSQATLLGSTCRRLRAISFEHIHKRLCLGFGLEHAGVPEARDRNLDEVAKHDKYLFMKRTDALLSRDDIRQKTRYLQILDRWYSYRHSLAGGLQVLRFSNDNLYGVDINSGFYTPIMTKVAIVITSCLNLTELCLSHVILSQGVLEAVVSLPRLHTVKLEGCNMGPDLRRLPIMFSPSETIVNLSLHHNILPRDNYWYWVFLSICPRVRNIGASGVAPCGYFDIPPSRQLRALYSPWGTLEQLSMENLHSVDISALALWIEEAKADFPLRLSHFKLRVQLPLEKNDLYRLIAALDGAPLQVLALSSIRYAGTDLISRIAAAFTNLIGLTLVHRYQFVAQDDHRLYMWPHASWEYAPGLRGFKRLEHLGMNYYCPTIVDHLEDGLDFLGRGAFERMETGETYDWYPDLRTRENELDNATVARVFAVHCPSLKTFTLQGLRRMYPTFDISRRSDGSPVVTAELIRIDGEIIRGDIRGPASQRWFPFADSSDSYRDWPTVLPGNLHHSVS</sequence>
<dbReference type="EMBL" id="ML213503">
    <property type="protein sequence ID" value="TFK56551.1"/>
    <property type="molecule type" value="Genomic_DNA"/>
</dbReference>
<evidence type="ECO:0000313" key="3">
    <source>
        <dbReference type="Proteomes" id="UP000305948"/>
    </source>
</evidence>
<evidence type="ECO:0000313" key="2">
    <source>
        <dbReference type="EMBL" id="TFK56551.1"/>
    </source>
</evidence>
<dbReference type="Proteomes" id="UP000305948">
    <property type="component" value="Unassembled WGS sequence"/>
</dbReference>
<dbReference type="Pfam" id="PF12937">
    <property type="entry name" value="F-box-like"/>
    <property type="match status" value="1"/>
</dbReference>
<keyword evidence="3" id="KW-1185">Reference proteome</keyword>
<dbReference type="OrthoDB" id="3258311at2759"/>
<name>A0A5C3NS64_9AGAM</name>
<dbReference type="InterPro" id="IPR001810">
    <property type="entry name" value="F-box_dom"/>
</dbReference>
<dbReference type="InterPro" id="IPR032675">
    <property type="entry name" value="LRR_dom_sf"/>
</dbReference>
<dbReference type="Gene3D" id="3.80.10.10">
    <property type="entry name" value="Ribonuclease Inhibitor"/>
    <property type="match status" value="1"/>
</dbReference>
<dbReference type="SUPFAM" id="SSF81383">
    <property type="entry name" value="F-box domain"/>
    <property type="match status" value="1"/>
</dbReference>
<protein>
    <recommendedName>
        <fullName evidence="1">F-box domain-containing protein</fullName>
    </recommendedName>
</protein>
<accession>A0A5C3NS64</accession>
<dbReference type="SUPFAM" id="SSF52047">
    <property type="entry name" value="RNI-like"/>
    <property type="match status" value="1"/>
</dbReference>
<organism evidence="2 3">
    <name type="scientific">Heliocybe sulcata</name>
    <dbReference type="NCBI Taxonomy" id="5364"/>
    <lineage>
        <taxon>Eukaryota</taxon>
        <taxon>Fungi</taxon>
        <taxon>Dikarya</taxon>
        <taxon>Basidiomycota</taxon>
        <taxon>Agaricomycotina</taxon>
        <taxon>Agaricomycetes</taxon>
        <taxon>Gloeophyllales</taxon>
        <taxon>Gloeophyllaceae</taxon>
        <taxon>Heliocybe</taxon>
    </lineage>
</organism>
<reference evidence="2 3" key="1">
    <citation type="journal article" date="2019" name="Nat. Ecol. Evol.">
        <title>Megaphylogeny resolves global patterns of mushroom evolution.</title>
        <authorList>
            <person name="Varga T."/>
            <person name="Krizsan K."/>
            <person name="Foldi C."/>
            <person name="Dima B."/>
            <person name="Sanchez-Garcia M."/>
            <person name="Sanchez-Ramirez S."/>
            <person name="Szollosi G.J."/>
            <person name="Szarkandi J.G."/>
            <person name="Papp V."/>
            <person name="Albert L."/>
            <person name="Andreopoulos W."/>
            <person name="Angelini C."/>
            <person name="Antonin V."/>
            <person name="Barry K.W."/>
            <person name="Bougher N.L."/>
            <person name="Buchanan P."/>
            <person name="Buyck B."/>
            <person name="Bense V."/>
            <person name="Catcheside P."/>
            <person name="Chovatia M."/>
            <person name="Cooper J."/>
            <person name="Damon W."/>
            <person name="Desjardin D."/>
            <person name="Finy P."/>
            <person name="Geml J."/>
            <person name="Haridas S."/>
            <person name="Hughes K."/>
            <person name="Justo A."/>
            <person name="Karasinski D."/>
            <person name="Kautmanova I."/>
            <person name="Kiss B."/>
            <person name="Kocsube S."/>
            <person name="Kotiranta H."/>
            <person name="LaButti K.M."/>
            <person name="Lechner B.E."/>
            <person name="Liimatainen K."/>
            <person name="Lipzen A."/>
            <person name="Lukacs Z."/>
            <person name="Mihaltcheva S."/>
            <person name="Morgado L.N."/>
            <person name="Niskanen T."/>
            <person name="Noordeloos M.E."/>
            <person name="Ohm R.A."/>
            <person name="Ortiz-Santana B."/>
            <person name="Ovrebo C."/>
            <person name="Racz N."/>
            <person name="Riley R."/>
            <person name="Savchenko A."/>
            <person name="Shiryaev A."/>
            <person name="Soop K."/>
            <person name="Spirin V."/>
            <person name="Szebenyi C."/>
            <person name="Tomsovsky M."/>
            <person name="Tulloss R.E."/>
            <person name="Uehling J."/>
            <person name="Grigoriev I.V."/>
            <person name="Vagvolgyi C."/>
            <person name="Papp T."/>
            <person name="Martin F.M."/>
            <person name="Miettinen O."/>
            <person name="Hibbett D.S."/>
            <person name="Nagy L.G."/>
        </authorList>
    </citation>
    <scope>NUCLEOTIDE SEQUENCE [LARGE SCALE GENOMIC DNA]</scope>
    <source>
        <strain evidence="2 3">OMC1185</strain>
    </source>
</reference>
<proteinExistence type="predicted"/>
<gene>
    <name evidence="2" type="ORF">OE88DRAFT_33157</name>
</gene>
<dbReference type="AlphaFoldDB" id="A0A5C3NS64"/>